<protein>
    <recommendedName>
        <fullName evidence="1">3-deoxy-7-phosphoheptulonate synthase</fullName>
        <ecNumber evidence="1">2.5.1.54</ecNumber>
    </recommendedName>
</protein>
<name>T0YVG8_9ZZZZ</name>
<evidence type="ECO:0000256" key="1">
    <source>
        <dbReference type="ARBA" id="ARBA00012694"/>
    </source>
</evidence>
<dbReference type="EMBL" id="AUZY01010833">
    <property type="protein sequence ID" value="EQD37028.1"/>
    <property type="molecule type" value="Genomic_DNA"/>
</dbReference>
<dbReference type="AlphaFoldDB" id="T0YVG8"/>
<feature type="non-terminal residue" evidence="3">
    <location>
        <position position="1"/>
    </location>
</feature>
<dbReference type="Pfam" id="PF01474">
    <property type="entry name" value="DAHP_synth_2"/>
    <property type="match status" value="1"/>
</dbReference>
<dbReference type="GO" id="GO:0003849">
    <property type="term" value="F:3-deoxy-7-phosphoheptulonate synthase activity"/>
    <property type="evidence" value="ECO:0007669"/>
    <property type="project" value="UniProtKB-EC"/>
</dbReference>
<reference evidence="3" key="1">
    <citation type="submission" date="2013-08" db="EMBL/GenBank/DDBJ databases">
        <authorList>
            <person name="Mendez C."/>
            <person name="Richter M."/>
            <person name="Ferrer M."/>
            <person name="Sanchez J."/>
        </authorList>
    </citation>
    <scope>NUCLEOTIDE SEQUENCE</scope>
</reference>
<dbReference type="GO" id="GO:0009073">
    <property type="term" value="P:aromatic amino acid family biosynthetic process"/>
    <property type="evidence" value="ECO:0007669"/>
    <property type="project" value="InterPro"/>
</dbReference>
<dbReference type="InterPro" id="IPR002480">
    <property type="entry name" value="DAHP_synth_2"/>
</dbReference>
<reference evidence="3" key="2">
    <citation type="journal article" date="2014" name="ISME J.">
        <title>Microbial stratification in low pH oxic and suboxic macroscopic growths along an acid mine drainage.</title>
        <authorList>
            <person name="Mendez-Garcia C."/>
            <person name="Mesa V."/>
            <person name="Sprenger R.R."/>
            <person name="Richter M."/>
            <person name="Diez M.S."/>
            <person name="Solano J."/>
            <person name="Bargiela R."/>
            <person name="Golyshina O.V."/>
            <person name="Manteca A."/>
            <person name="Ramos J.L."/>
            <person name="Gallego J.R."/>
            <person name="Llorente I."/>
            <person name="Martins Dos Santos V.A."/>
            <person name="Jensen O.N."/>
            <person name="Pelaez A.I."/>
            <person name="Sanchez J."/>
            <person name="Ferrer M."/>
        </authorList>
    </citation>
    <scope>NUCLEOTIDE SEQUENCE</scope>
</reference>
<dbReference type="PANTHER" id="PTHR21337:SF0">
    <property type="entry name" value="PHOSPHO-2-DEHYDRO-3-DEOXYHEPTONATE ALDOLASE"/>
    <property type="match status" value="1"/>
</dbReference>
<keyword evidence="2" id="KW-0808">Transferase</keyword>
<evidence type="ECO:0000256" key="2">
    <source>
        <dbReference type="ARBA" id="ARBA00022679"/>
    </source>
</evidence>
<gene>
    <name evidence="3" type="ORF">B1B_16286</name>
</gene>
<comment type="caution">
    <text evidence="3">The sequence shown here is derived from an EMBL/GenBank/DDBJ whole genome shotgun (WGS) entry which is preliminary data.</text>
</comment>
<dbReference type="PANTHER" id="PTHR21337">
    <property type="entry name" value="PHOSPHO-2-DEHYDRO-3-DEOXYHEPTONATE ALDOLASE 1, 2"/>
    <property type="match status" value="1"/>
</dbReference>
<accession>T0YVG8</accession>
<organism evidence="3">
    <name type="scientific">mine drainage metagenome</name>
    <dbReference type="NCBI Taxonomy" id="410659"/>
    <lineage>
        <taxon>unclassified sequences</taxon>
        <taxon>metagenomes</taxon>
        <taxon>ecological metagenomes</taxon>
    </lineage>
</organism>
<dbReference type="EC" id="2.5.1.54" evidence="1"/>
<evidence type="ECO:0000313" key="3">
    <source>
        <dbReference type="EMBL" id="EQD37028.1"/>
    </source>
</evidence>
<sequence length="59" mass="6758">LVNRPEFTPEARRADPQLLLRGYERAALTLNFVRALVDGGFADLHHPEYWDLGFVKHAP</sequence>
<dbReference type="SUPFAM" id="SSF51569">
    <property type="entry name" value="Aldolase"/>
    <property type="match status" value="1"/>
</dbReference>
<proteinExistence type="predicted"/>